<comment type="similarity">
    <text evidence="1">Belongs to the CFA/CMAS family.</text>
</comment>
<evidence type="ECO:0000313" key="7">
    <source>
        <dbReference type="EMBL" id="GGI53259.1"/>
    </source>
</evidence>
<dbReference type="GO" id="GO:0008168">
    <property type="term" value="F:methyltransferase activity"/>
    <property type="evidence" value="ECO:0007669"/>
    <property type="project" value="UniProtKB-KW"/>
</dbReference>
<evidence type="ECO:0000256" key="6">
    <source>
        <dbReference type="PIRSR" id="PIRSR003085-1"/>
    </source>
</evidence>
<protein>
    <submittedName>
        <fullName evidence="7">Cyclopropane-fatty-acyl-phospholipid synthase</fullName>
    </submittedName>
</protein>
<dbReference type="GO" id="GO:0032259">
    <property type="term" value="P:methylation"/>
    <property type="evidence" value="ECO:0007669"/>
    <property type="project" value="UniProtKB-KW"/>
</dbReference>
<evidence type="ECO:0000256" key="4">
    <source>
        <dbReference type="ARBA" id="ARBA00022691"/>
    </source>
</evidence>
<dbReference type="AlphaFoldDB" id="A0A8J3AT75"/>
<dbReference type="RefSeq" id="WP_188419324.1">
    <property type="nucleotide sequence ID" value="NZ_BMDP01000001.1"/>
</dbReference>
<dbReference type="InterPro" id="IPR050723">
    <property type="entry name" value="CFA/CMAS"/>
</dbReference>
<reference evidence="7" key="2">
    <citation type="submission" date="2020-09" db="EMBL/GenBank/DDBJ databases">
        <authorList>
            <person name="Sun Q."/>
            <person name="Sedlacek I."/>
        </authorList>
    </citation>
    <scope>NUCLEOTIDE SEQUENCE</scope>
    <source>
        <strain evidence="7">CCM 7664</strain>
    </source>
</reference>
<evidence type="ECO:0000256" key="2">
    <source>
        <dbReference type="ARBA" id="ARBA00022603"/>
    </source>
</evidence>
<dbReference type="PANTHER" id="PTHR43667">
    <property type="entry name" value="CYCLOPROPANE-FATTY-ACYL-PHOSPHOLIPID SYNTHASE"/>
    <property type="match status" value="1"/>
</dbReference>
<dbReference type="Gene3D" id="3.40.50.150">
    <property type="entry name" value="Vaccinia Virus protein VP39"/>
    <property type="match status" value="1"/>
</dbReference>
<sequence length="446" mass="50552">MNDRNLSASSSLAEIDAAHSSQLDAAVRILNQLLGSFPGATVLQTVGDELNLIEVATPKFKLLLRDLSVLRKLVFNRSPLPLADAYINGLIDVQGDLYAALGLKQYFQNFDFSLGKRWALVRDALRLPSKPREFPAGQFAAGGFRHRHSRNSDKEAISFHYDVSNDFYRLWLDEQMVYSCAYFETPDDTLEKAQSGKLDLICRKLRLKPGERLLDIGCGWGAMVCWAAKHYGVTAHGITLSERQHEYAQQRIRREGLEDLVTVELRDYRDLEGEGVYDKISSIGMFEHVGLANLPVYNATVMRVLKPGGLFLNHGITHDCEGWKQTVDTEFINRYVFPDGELDMVSNIQRRMEQTGFEIHDVEALRPHYAMTLRHWVNRLEAHREEALQHVGEAAYRVWRLYMAACAREFELGGTGIYQILSSKRNNGISPVPLTRQDIYAGKSVA</sequence>
<dbReference type="InterPro" id="IPR003333">
    <property type="entry name" value="CMAS"/>
</dbReference>
<keyword evidence="3" id="KW-0808">Transferase</keyword>
<dbReference type="SUPFAM" id="SSF53335">
    <property type="entry name" value="S-adenosyl-L-methionine-dependent methyltransferases"/>
    <property type="match status" value="1"/>
</dbReference>
<feature type="active site" evidence="6">
    <location>
        <position position="406"/>
    </location>
</feature>
<dbReference type="CDD" id="cd02440">
    <property type="entry name" value="AdoMet_MTases"/>
    <property type="match status" value="1"/>
</dbReference>
<dbReference type="Pfam" id="PF02353">
    <property type="entry name" value="CMAS"/>
    <property type="match status" value="1"/>
</dbReference>
<dbReference type="PANTHER" id="PTHR43667:SF1">
    <property type="entry name" value="CYCLOPROPANE-FATTY-ACYL-PHOSPHOLIPID SYNTHASE"/>
    <property type="match status" value="1"/>
</dbReference>
<dbReference type="Proteomes" id="UP000627205">
    <property type="component" value="Unassembled WGS sequence"/>
</dbReference>
<proteinExistence type="inferred from homology"/>
<keyword evidence="2" id="KW-0489">Methyltransferase</keyword>
<keyword evidence="5" id="KW-0443">Lipid metabolism</keyword>
<dbReference type="PIRSF" id="PIRSF003085">
    <property type="entry name" value="CMAS"/>
    <property type="match status" value="1"/>
</dbReference>
<keyword evidence="8" id="KW-1185">Reference proteome</keyword>
<dbReference type="InterPro" id="IPR029063">
    <property type="entry name" value="SAM-dependent_MTases_sf"/>
</dbReference>
<evidence type="ECO:0000313" key="8">
    <source>
        <dbReference type="Proteomes" id="UP000627205"/>
    </source>
</evidence>
<dbReference type="GO" id="GO:0008610">
    <property type="term" value="P:lipid biosynthetic process"/>
    <property type="evidence" value="ECO:0007669"/>
    <property type="project" value="InterPro"/>
</dbReference>
<comment type="caution">
    <text evidence="7">The sequence shown here is derived from an EMBL/GenBank/DDBJ whole genome shotgun (WGS) entry which is preliminary data.</text>
</comment>
<dbReference type="EMBL" id="BMDP01000001">
    <property type="protein sequence ID" value="GGI53259.1"/>
    <property type="molecule type" value="Genomic_DNA"/>
</dbReference>
<name>A0A8J3AT75_9BURK</name>
<evidence type="ECO:0000256" key="3">
    <source>
        <dbReference type="ARBA" id="ARBA00022679"/>
    </source>
</evidence>
<reference evidence="7" key="1">
    <citation type="journal article" date="2014" name="Int. J. Syst. Evol. Microbiol.">
        <title>Complete genome sequence of Corynebacterium casei LMG S-19264T (=DSM 44701T), isolated from a smear-ripened cheese.</title>
        <authorList>
            <consortium name="US DOE Joint Genome Institute (JGI-PGF)"/>
            <person name="Walter F."/>
            <person name="Albersmeier A."/>
            <person name="Kalinowski J."/>
            <person name="Ruckert C."/>
        </authorList>
    </citation>
    <scope>NUCLEOTIDE SEQUENCE</scope>
    <source>
        <strain evidence="7">CCM 7664</strain>
    </source>
</reference>
<evidence type="ECO:0000256" key="1">
    <source>
        <dbReference type="ARBA" id="ARBA00010815"/>
    </source>
</evidence>
<organism evidence="7 8">
    <name type="scientific">Oxalicibacterium solurbis</name>
    <dbReference type="NCBI Taxonomy" id="69280"/>
    <lineage>
        <taxon>Bacteria</taxon>
        <taxon>Pseudomonadati</taxon>
        <taxon>Pseudomonadota</taxon>
        <taxon>Betaproteobacteria</taxon>
        <taxon>Burkholderiales</taxon>
        <taxon>Oxalobacteraceae</taxon>
        <taxon>Oxalicibacterium</taxon>
    </lineage>
</organism>
<gene>
    <name evidence="7" type="ORF">GCM10011430_04330</name>
</gene>
<evidence type="ECO:0000256" key="5">
    <source>
        <dbReference type="ARBA" id="ARBA00023098"/>
    </source>
</evidence>
<accession>A0A8J3AT75</accession>
<keyword evidence="4" id="KW-0949">S-adenosyl-L-methionine</keyword>